<name>A0A2K9VHZ9_9CAUD</name>
<dbReference type="EMBL" id="MG775261">
    <property type="protein sequence ID" value="AUV61912.1"/>
    <property type="molecule type" value="Genomic_DNA"/>
</dbReference>
<evidence type="ECO:0000313" key="1">
    <source>
        <dbReference type="EMBL" id="AUV61912.1"/>
    </source>
</evidence>
<protein>
    <submittedName>
        <fullName evidence="1">Uncharacterized protein</fullName>
    </submittedName>
</protein>
<dbReference type="Proteomes" id="UP000241341">
    <property type="component" value="Segment"/>
</dbReference>
<reference evidence="1 2" key="1">
    <citation type="submission" date="2018-01" db="EMBL/GenBank/DDBJ databases">
        <title>Pseudomonas phages infecting Pseudomonas sp. isolated from Prunus avium.</title>
        <authorList>
            <person name="Colberg O."/>
            <person name="Byth Carstens A."/>
        </authorList>
    </citation>
    <scope>NUCLEOTIDE SEQUENCE [LARGE SCALE GENOMIC DNA]</scope>
</reference>
<sequence>MAKRVLKVGDIVRAARDQYSGIRFGALVRVVDLDHDENGPTVIVEALDKDRLPLVQDDGSWSAYQHELALSGVKYAKQANNFANRRG</sequence>
<evidence type="ECO:0000313" key="2">
    <source>
        <dbReference type="Proteomes" id="UP000241341"/>
    </source>
</evidence>
<keyword evidence="2" id="KW-1185">Reference proteome</keyword>
<gene>
    <name evidence="1" type="ORF">PsPhPollyC_gp48</name>
</gene>
<proteinExistence type="predicted"/>
<accession>A0A2K9VHZ9</accession>
<organism evidence="1 2">
    <name type="scientific">Pseudomonas phage PollyC</name>
    <dbReference type="NCBI Taxonomy" id="2079290"/>
    <lineage>
        <taxon>Viruses</taxon>
        <taxon>Duplodnaviria</taxon>
        <taxon>Heunggongvirae</taxon>
        <taxon>Uroviricota</taxon>
        <taxon>Caudoviricetes</taxon>
        <taxon>Autographivirales</taxon>
        <taxon>Autonotataviridae</taxon>
        <taxon>Pollyceevirus</taxon>
        <taxon>Pollyceevirus pollyC</taxon>
    </lineage>
</organism>